<keyword evidence="2" id="KW-0808">Transferase</keyword>
<dbReference type="Pfam" id="PF03808">
    <property type="entry name" value="Glyco_tran_WecG"/>
    <property type="match status" value="1"/>
</dbReference>
<protein>
    <recommendedName>
        <fullName evidence="5">Glycosyltransferase</fullName>
    </recommendedName>
</protein>
<comment type="caution">
    <text evidence="3">The sequence shown here is derived from an EMBL/GenBank/DDBJ whole genome shotgun (WGS) entry which is preliminary data.</text>
</comment>
<dbReference type="InterPro" id="IPR004629">
    <property type="entry name" value="WecG_TagA_CpsF"/>
</dbReference>
<gene>
    <name evidence="3" type="ORF">GCM10007304_00290</name>
</gene>
<dbReference type="CDD" id="cd06533">
    <property type="entry name" value="Glyco_transf_WecG_TagA"/>
    <property type="match status" value="1"/>
</dbReference>
<sequence length="267" mass="29670">MIVAGTPVDLCGTPYVLSTAAQRLTSGKALAIGSVNLDHIHHFGGIERTRHNLVTESNTMEWLLLADGMPIVDRGNELTGTHWPRLTGADLLPEILHLAHTTDRSVGFLGGTPLVHELLRRRLMRNYPGLRVSGYWSPDRSVVDSDELSHAVADDIRDAGTDVLVVSLGKPRQELWIDRHGDTTQSRLFLAFGAATDFLAGRVERAPSWMSEHGFEWLYRLAKEPQRLTHRYLIEGPEAWVRLRGAYLVSDSNHPAHGRAGTPQVLE</sequence>
<reference evidence="3" key="1">
    <citation type="journal article" date="2014" name="Int. J. Syst. Evol. Microbiol.">
        <title>Complete genome sequence of Corynebacterium casei LMG S-19264T (=DSM 44701T), isolated from a smear-ripened cheese.</title>
        <authorList>
            <consortium name="US DOE Joint Genome Institute (JGI-PGF)"/>
            <person name="Walter F."/>
            <person name="Albersmeier A."/>
            <person name="Kalinowski J."/>
            <person name="Ruckert C."/>
        </authorList>
    </citation>
    <scope>NUCLEOTIDE SEQUENCE</scope>
    <source>
        <strain evidence="3">CCM 7905</strain>
    </source>
</reference>
<proteinExistence type="predicted"/>
<dbReference type="GO" id="GO:0016758">
    <property type="term" value="F:hexosyltransferase activity"/>
    <property type="evidence" value="ECO:0007669"/>
    <property type="project" value="TreeGrafter"/>
</dbReference>
<keyword evidence="4" id="KW-1185">Reference proteome</keyword>
<keyword evidence="1" id="KW-0328">Glycosyltransferase</keyword>
<organism evidence="3 4">
    <name type="scientific">Rhodococcoides trifolii</name>
    <dbReference type="NCBI Taxonomy" id="908250"/>
    <lineage>
        <taxon>Bacteria</taxon>
        <taxon>Bacillati</taxon>
        <taxon>Actinomycetota</taxon>
        <taxon>Actinomycetes</taxon>
        <taxon>Mycobacteriales</taxon>
        <taxon>Nocardiaceae</taxon>
        <taxon>Rhodococcoides</taxon>
    </lineage>
</organism>
<dbReference type="EMBL" id="BMCU01000001">
    <property type="protein sequence ID" value="GGF90351.1"/>
    <property type="molecule type" value="Genomic_DNA"/>
</dbReference>
<name>A0A917CKC1_9NOCA</name>
<dbReference type="AlphaFoldDB" id="A0A917CKC1"/>
<evidence type="ECO:0000313" key="3">
    <source>
        <dbReference type="EMBL" id="GGF90351.1"/>
    </source>
</evidence>
<accession>A0A917CKC1</accession>
<dbReference type="Proteomes" id="UP000654257">
    <property type="component" value="Unassembled WGS sequence"/>
</dbReference>
<reference evidence="3" key="2">
    <citation type="submission" date="2020-09" db="EMBL/GenBank/DDBJ databases">
        <authorList>
            <person name="Sun Q."/>
            <person name="Sedlacek I."/>
        </authorList>
    </citation>
    <scope>NUCLEOTIDE SEQUENCE</scope>
    <source>
        <strain evidence="3">CCM 7905</strain>
    </source>
</reference>
<dbReference type="NCBIfam" id="TIGR00696">
    <property type="entry name" value="wecG_tagA_cpsF"/>
    <property type="match status" value="1"/>
</dbReference>
<evidence type="ECO:0000313" key="4">
    <source>
        <dbReference type="Proteomes" id="UP000654257"/>
    </source>
</evidence>
<evidence type="ECO:0000256" key="1">
    <source>
        <dbReference type="ARBA" id="ARBA00022676"/>
    </source>
</evidence>
<dbReference type="PANTHER" id="PTHR34136:SF1">
    <property type="entry name" value="UDP-N-ACETYL-D-MANNOSAMINURONIC ACID TRANSFERASE"/>
    <property type="match status" value="1"/>
</dbReference>
<evidence type="ECO:0008006" key="5">
    <source>
        <dbReference type="Google" id="ProtNLM"/>
    </source>
</evidence>
<dbReference type="PANTHER" id="PTHR34136">
    <property type="match status" value="1"/>
</dbReference>
<evidence type="ECO:0000256" key="2">
    <source>
        <dbReference type="ARBA" id="ARBA00022679"/>
    </source>
</evidence>